<dbReference type="KEGG" id="mgl:MGL_1686"/>
<dbReference type="RefSeq" id="XP_001731503.1">
    <property type="nucleotide sequence ID" value="XM_001731451.1"/>
</dbReference>
<dbReference type="Pfam" id="PF00400">
    <property type="entry name" value="WD40"/>
    <property type="match status" value="3"/>
</dbReference>
<dbReference type="PROSITE" id="PS50082">
    <property type="entry name" value="WD_REPEATS_2"/>
    <property type="match status" value="1"/>
</dbReference>
<evidence type="ECO:0000313" key="5">
    <source>
        <dbReference type="Proteomes" id="UP000008837"/>
    </source>
</evidence>
<dbReference type="GeneID" id="5855810"/>
<dbReference type="Proteomes" id="UP000008837">
    <property type="component" value="Unassembled WGS sequence"/>
</dbReference>
<protein>
    <submittedName>
        <fullName evidence="4">Uncharacterized protein</fullName>
    </submittedName>
</protein>
<dbReference type="SMART" id="SM00320">
    <property type="entry name" value="WD40"/>
    <property type="match status" value="3"/>
</dbReference>
<comment type="caution">
    <text evidence="4">The sequence shown here is derived from an EMBL/GenBank/DDBJ whole genome shotgun (WGS) entry which is preliminary data.</text>
</comment>
<evidence type="ECO:0000313" key="4">
    <source>
        <dbReference type="EMBL" id="EDP44289.1"/>
    </source>
</evidence>
<keyword evidence="1 3" id="KW-0853">WD repeat</keyword>
<evidence type="ECO:0000256" key="2">
    <source>
        <dbReference type="ARBA" id="ARBA00022737"/>
    </source>
</evidence>
<organism evidence="4 5">
    <name type="scientific">Malassezia globosa (strain ATCC MYA-4612 / CBS 7966)</name>
    <name type="common">Dandruff-associated fungus</name>
    <dbReference type="NCBI Taxonomy" id="425265"/>
    <lineage>
        <taxon>Eukaryota</taxon>
        <taxon>Fungi</taxon>
        <taxon>Dikarya</taxon>
        <taxon>Basidiomycota</taxon>
        <taxon>Ustilaginomycotina</taxon>
        <taxon>Malasseziomycetes</taxon>
        <taxon>Malasseziales</taxon>
        <taxon>Malasseziaceae</taxon>
        <taxon>Malassezia</taxon>
    </lineage>
</organism>
<dbReference type="InterPro" id="IPR036322">
    <property type="entry name" value="WD40_repeat_dom_sf"/>
</dbReference>
<evidence type="ECO:0000256" key="3">
    <source>
        <dbReference type="PROSITE-ProRule" id="PRU00221"/>
    </source>
</evidence>
<dbReference type="InterPro" id="IPR015943">
    <property type="entry name" value="WD40/YVTN_repeat-like_dom_sf"/>
</dbReference>
<dbReference type="PANTHER" id="PTHR44019:SF8">
    <property type="entry name" value="POC1 CENTRIOLAR PROTEIN HOMOLOG"/>
    <property type="match status" value="1"/>
</dbReference>
<dbReference type="InterPro" id="IPR001680">
    <property type="entry name" value="WD40_rpt"/>
</dbReference>
<dbReference type="SUPFAM" id="SSF50978">
    <property type="entry name" value="WD40 repeat-like"/>
    <property type="match status" value="1"/>
</dbReference>
<keyword evidence="2" id="KW-0677">Repeat</keyword>
<proteinExistence type="predicted"/>
<dbReference type="InParanoid" id="A8PYL8"/>
<dbReference type="PANTHER" id="PTHR44019">
    <property type="entry name" value="WD REPEAT-CONTAINING PROTEIN 55"/>
    <property type="match status" value="1"/>
</dbReference>
<dbReference type="InterPro" id="IPR019775">
    <property type="entry name" value="WD40_repeat_CS"/>
</dbReference>
<gene>
    <name evidence="4" type="ORF">MGL_1686</name>
</gene>
<accession>A8PYL8</accession>
<dbReference type="STRING" id="425265.A8PYL8"/>
<feature type="repeat" description="WD" evidence="3">
    <location>
        <begin position="53"/>
        <end position="95"/>
    </location>
</feature>
<reference evidence="4 5" key="1">
    <citation type="journal article" date="2007" name="Proc. Natl. Acad. Sci. U.S.A.">
        <title>Dandruff-associated Malassezia genomes reveal convergent and divergent virulence traits shared with plant and human fungal pathogens.</title>
        <authorList>
            <person name="Xu J."/>
            <person name="Saunders C.W."/>
            <person name="Hu P."/>
            <person name="Grant R.A."/>
            <person name="Boekhout T."/>
            <person name="Kuramae E.E."/>
            <person name="Kronstad J.W."/>
            <person name="Deangelis Y.M."/>
            <person name="Reeder N.L."/>
            <person name="Johnstone K.R."/>
            <person name="Leland M."/>
            <person name="Fieno A.M."/>
            <person name="Begley W.M."/>
            <person name="Sun Y."/>
            <person name="Lacey M.P."/>
            <person name="Chaudhary T."/>
            <person name="Keough T."/>
            <person name="Chu L."/>
            <person name="Sears R."/>
            <person name="Yuan B."/>
            <person name="Dawson T.L.Jr."/>
        </authorList>
    </citation>
    <scope>NUCLEOTIDE SEQUENCE [LARGE SCALE GENOMIC DNA]</scope>
    <source>
        <strain evidence="5">ATCC MYA-4612 / CBS 7966</strain>
    </source>
</reference>
<name>A8PYL8_MALGO</name>
<dbReference type="PROSITE" id="PS00678">
    <property type="entry name" value="WD_REPEATS_1"/>
    <property type="match status" value="1"/>
</dbReference>
<sequence>MSNILSVVPVTYPGAEGTCIATTGADKRIVITHVASGELVGLLEPTSQSACGAHGHRAAVLAVCQHSTAPQYMATAGMDGLVVVWDTRRDEPVQTLDDHKRYAVRVAFSEDGMFMSSAGYDKAVHIYANQNEQGSEQPYFVRIHTIETQTNPEALLFVQGPMTPDTHANASQERVRSWLVYTVRDRVELHYVALPHEGAEGSEPEAATPNWSILTFNTNPDPADHHASYSLLDLALHPSGRYISAQTGDHGAAHTLSPCYDHSLSRILLLPLFSEHRHTTLWTGAPSSAFTSPRHAWRPSGDGAWVTGDDGVLRLIGLDGHVNAHVRTHGVAAESTSNATMAAAEWRYGGNTIVKDVAVLPDDRVVSCGFDRTVRILSSTV</sequence>
<dbReference type="VEuPathDB" id="FungiDB:MGL_1686"/>
<dbReference type="AlphaFoldDB" id="A8PYL8"/>
<dbReference type="Gene3D" id="2.130.10.10">
    <property type="entry name" value="YVTN repeat-like/Quinoprotein amine dehydrogenase"/>
    <property type="match status" value="1"/>
</dbReference>
<evidence type="ECO:0000256" key="1">
    <source>
        <dbReference type="ARBA" id="ARBA00022574"/>
    </source>
</evidence>
<dbReference type="OMA" id="FIHYIAL"/>
<dbReference type="OrthoDB" id="1932312at2759"/>
<keyword evidence="5" id="KW-1185">Reference proteome</keyword>
<dbReference type="EMBL" id="AAYY01000004">
    <property type="protein sequence ID" value="EDP44289.1"/>
    <property type="molecule type" value="Genomic_DNA"/>
</dbReference>
<dbReference type="InterPro" id="IPR050505">
    <property type="entry name" value="WDR55/POC1"/>
</dbReference>